<name>A0AAV2VNE7_9VIBR</name>
<dbReference type="SMART" id="SM00342">
    <property type="entry name" value="HTH_ARAC"/>
    <property type="match status" value="1"/>
</dbReference>
<keyword evidence="3" id="KW-0804">Transcription</keyword>
<dbReference type="InterPro" id="IPR001789">
    <property type="entry name" value="Sig_transdc_resp-reg_receiver"/>
</dbReference>
<dbReference type="SUPFAM" id="SSF52172">
    <property type="entry name" value="CheY-like"/>
    <property type="match status" value="1"/>
</dbReference>
<dbReference type="Gene3D" id="1.10.10.60">
    <property type="entry name" value="Homeodomain-like"/>
    <property type="match status" value="1"/>
</dbReference>
<dbReference type="PROSITE" id="PS01124">
    <property type="entry name" value="HTH_ARAC_FAMILY_2"/>
    <property type="match status" value="1"/>
</dbReference>
<evidence type="ECO:0000259" key="5">
    <source>
        <dbReference type="PROSITE" id="PS01124"/>
    </source>
</evidence>
<feature type="domain" description="HTH araC/xylS-type" evidence="5">
    <location>
        <begin position="85"/>
        <end position="183"/>
    </location>
</feature>
<accession>A0AAV2VNE7</accession>
<dbReference type="InterPro" id="IPR011006">
    <property type="entry name" value="CheY-like_superfamily"/>
</dbReference>
<dbReference type="GO" id="GO:0000160">
    <property type="term" value="P:phosphorelay signal transduction system"/>
    <property type="evidence" value="ECO:0007669"/>
    <property type="project" value="InterPro"/>
</dbReference>
<gene>
    <name evidence="7" type="ORF">VIBNISOn1_1690017</name>
</gene>
<dbReference type="Pfam" id="PF12833">
    <property type="entry name" value="HTH_18"/>
    <property type="match status" value="1"/>
</dbReference>
<evidence type="ECO:0000259" key="6">
    <source>
        <dbReference type="PROSITE" id="PS50110"/>
    </source>
</evidence>
<comment type="caution">
    <text evidence="7">The sequence shown here is derived from an EMBL/GenBank/DDBJ whole genome shotgun (WGS) entry which is preliminary data.</text>
</comment>
<dbReference type="GO" id="GO:0003700">
    <property type="term" value="F:DNA-binding transcription factor activity"/>
    <property type="evidence" value="ECO:0007669"/>
    <property type="project" value="InterPro"/>
</dbReference>
<keyword evidence="1" id="KW-0805">Transcription regulation</keyword>
<dbReference type="PANTHER" id="PTHR43280">
    <property type="entry name" value="ARAC-FAMILY TRANSCRIPTIONAL REGULATOR"/>
    <property type="match status" value="1"/>
</dbReference>
<dbReference type="AlphaFoldDB" id="A0AAV2VNE7"/>
<evidence type="ECO:0000256" key="1">
    <source>
        <dbReference type="ARBA" id="ARBA00023015"/>
    </source>
</evidence>
<dbReference type="Proteomes" id="UP000018211">
    <property type="component" value="Unassembled WGS sequence"/>
</dbReference>
<evidence type="ECO:0000256" key="4">
    <source>
        <dbReference type="PROSITE-ProRule" id="PRU00169"/>
    </source>
</evidence>
<sequence length="195" mass="22430">MKENDPIDSFPALRKVIQGVSNPPAVLVLTHASESNRRSIFEEGFTDYISYPIVPEEVIRRVSAVKYMPAEIQTPPLSKKEILVTKAISILKSRLDEEVRLEQLSQELSSNRNTLSEAFKDIVGQTIFSWLREQRLQKGADLLEKTELSVTHISLDVGYNNANNFSSAFKQHFNLTPLQYRKHRLKLRQEQVRHL</sequence>
<evidence type="ECO:0000313" key="7">
    <source>
        <dbReference type="EMBL" id="CCO46172.1"/>
    </source>
</evidence>
<dbReference type="InterPro" id="IPR009057">
    <property type="entry name" value="Homeodomain-like_sf"/>
</dbReference>
<evidence type="ECO:0008006" key="9">
    <source>
        <dbReference type="Google" id="ProtNLM"/>
    </source>
</evidence>
<organism evidence="7 8">
    <name type="scientific">Vibrio nigripulchritudo SOn1</name>
    <dbReference type="NCBI Taxonomy" id="1238450"/>
    <lineage>
        <taxon>Bacteria</taxon>
        <taxon>Pseudomonadati</taxon>
        <taxon>Pseudomonadota</taxon>
        <taxon>Gammaproteobacteria</taxon>
        <taxon>Vibrionales</taxon>
        <taxon>Vibrionaceae</taxon>
        <taxon>Vibrio</taxon>
    </lineage>
</organism>
<protein>
    <recommendedName>
        <fullName evidence="9">AraC-type DNA-binding domain-containing protein</fullName>
    </recommendedName>
</protein>
<evidence type="ECO:0000313" key="8">
    <source>
        <dbReference type="Proteomes" id="UP000018211"/>
    </source>
</evidence>
<proteinExistence type="predicted"/>
<dbReference type="InterPro" id="IPR020449">
    <property type="entry name" value="Tscrpt_reg_AraC-type_HTH"/>
</dbReference>
<evidence type="ECO:0000256" key="3">
    <source>
        <dbReference type="ARBA" id="ARBA00023163"/>
    </source>
</evidence>
<feature type="domain" description="Response regulatory" evidence="6">
    <location>
        <begin position="1"/>
        <end position="66"/>
    </location>
</feature>
<dbReference type="EMBL" id="CAOF01000078">
    <property type="protein sequence ID" value="CCO46172.1"/>
    <property type="molecule type" value="Genomic_DNA"/>
</dbReference>
<evidence type="ECO:0000256" key="2">
    <source>
        <dbReference type="ARBA" id="ARBA00023125"/>
    </source>
</evidence>
<dbReference type="RefSeq" id="WP_022611394.1">
    <property type="nucleotide sequence ID" value="NZ_LK391965.1"/>
</dbReference>
<comment type="caution">
    <text evidence="4">Lacks conserved residue(s) required for the propagation of feature annotation.</text>
</comment>
<keyword evidence="2" id="KW-0238">DNA-binding</keyword>
<dbReference type="PANTHER" id="PTHR43280:SF2">
    <property type="entry name" value="HTH-TYPE TRANSCRIPTIONAL REGULATOR EXSA"/>
    <property type="match status" value="1"/>
</dbReference>
<dbReference type="SUPFAM" id="SSF46689">
    <property type="entry name" value="Homeodomain-like"/>
    <property type="match status" value="1"/>
</dbReference>
<dbReference type="Gene3D" id="3.40.50.2300">
    <property type="match status" value="1"/>
</dbReference>
<reference evidence="7 8" key="1">
    <citation type="journal article" date="2013" name="ISME J.">
        <title>Comparative genomics of pathogenic lineages of Vibrio nigripulchritudo identifies virulence-associated traits.</title>
        <authorList>
            <person name="Goudenege D."/>
            <person name="Labreuche Y."/>
            <person name="Krin E."/>
            <person name="Ansquer D."/>
            <person name="Mangenot S."/>
            <person name="Calteau A."/>
            <person name="Medigue C."/>
            <person name="Mazel D."/>
            <person name="Polz M.F."/>
            <person name="Le Roux F."/>
        </authorList>
    </citation>
    <scope>NUCLEOTIDE SEQUENCE [LARGE SCALE GENOMIC DNA]</scope>
    <source>
        <strain evidence="7 8">SOn1</strain>
    </source>
</reference>
<dbReference type="GO" id="GO:0043565">
    <property type="term" value="F:sequence-specific DNA binding"/>
    <property type="evidence" value="ECO:0007669"/>
    <property type="project" value="InterPro"/>
</dbReference>
<dbReference type="InterPro" id="IPR018060">
    <property type="entry name" value="HTH_AraC"/>
</dbReference>
<dbReference type="PRINTS" id="PR00032">
    <property type="entry name" value="HTHARAC"/>
</dbReference>
<dbReference type="PROSITE" id="PS50110">
    <property type="entry name" value="RESPONSE_REGULATORY"/>
    <property type="match status" value="1"/>
</dbReference>